<dbReference type="Gene3D" id="2.70.70.10">
    <property type="entry name" value="Glucose Permease (Domain IIA)"/>
    <property type="match status" value="1"/>
</dbReference>
<accession>A0A1H3Q5S8</accession>
<dbReference type="Pfam" id="PF01551">
    <property type="entry name" value="Peptidase_M23"/>
    <property type="match status" value="1"/>
</dbReference>
<evidence type="ECO:0000256" key="2">
    <source>
        <dbReference type="SAM" id="Phobius"/>
    </source>
</evidence>
<dbReference type="PANTHER" id="PTHR21666">
    <property type="entry name" value="PEPTIDASE-RELATED"/>
    <property type="match status" value="1"/>
</dbReference>
<dbReference type="PANTHER" id="PTHR21666:SF270">
    <property type="entry name" value="MUREIN HYDROLASE ACTIVATOR ENVC"/>
    <property type="match status" value="1"/>
</dbReference>
<keyword evidence="5" id="KW-1185">Reference proteome</keyword>
<dbReference type="InterPro" id="IPR050570">
    <property type="entry name" value="Cell_wall_metabolism_enzyme"/>
</dbReference>
<organism evidence="4 5">
    <name type="scientific">Micromonospora pattaloongensis</name>
    <dbReference type="NCBI Taxonomy" id="405436"/>
    <lineage>
        <taxon>Bacteria</taxon>
        <taxon>Bacillati</taxon>
        <taxon>Actinomycetota</taxon>
        <taxon>Actinomycetes</taxon>
        <taxon>Micromonosporales</taxon>
        <taxon>Micromonosporaceae</taxon>
        <taxon>Micromonospora</taxon>
    </lineage>
</organism>
<name>A0A1H3Q5S8_9ACTN</name>
<keyword evidence="2" id="KW-0812">Transmembrane</keyword>
<sequence>MQHTPSPDDGPAHPVRTIRPRRRLLATAAGTRRRRIAALVTVLALFGAVGAVLTEQRVRSGRHRAEEVAQRQARADANARADRAQRDAAPPELKPEWVSPMPGARTTSCFGQRWGVLHAGIDLAMAEDTPIHAAGAGTVKAAGPLYSGYGNSVVIDHGGDVLTHYAHMNKTAVAKGQQVAPGDVIGYEGATGDSTGPHLHFEVHLGALWKQVDPQPWMKARGVDLNCGPGAPSPS</sequence>
<dbReference type="InterPro" id="IPR016047">
    <property type="entry name" value="M23ase_b-sheet_dom"/>
</dbReference>
<dbReference type="InterPro" id="IPR011055">
    <property type="entry name" value="Dup_hybrid_motif"/>
</dbReference>
<proteinExistence type="predicted"/>
<protein>
    <submittedName>
        <fullName evidence="4">Peptidase family M23</fullName>
    </submittedName>
</protein>
<keyword evidence="2" id="KW-1133">Transmembrane helix</keyword>
<gene>
    <name evidence="4" type="ORF">SAMN05444365_105252</name>
</gene>
<dbReference type="SUPFAM" id="SSF51261">
    <property type="entry name" value="Duplicated hybrid motif"/>
    <property type="match status" value="1"/>
</dbReference>
<evidence type="ECO:0000313" key="4">
    <source>
        <dbReference type="EMBL" id="SDZ08737.1"/>
    </source>
</evidence>
<evidence type="ECO:0000313" key="5">
    <source>
        <dbReference type="Proteomes" id="UP000242415"/>
    </source>
</evidence>
<keyword evidence="2" id="KW-0472">Membrane</keyword>
<feature type="region of interest" description="Disordered" evidence="1">
    <location>
        <begin position="1"/>
        <end position="20"/>
    </location>
</feature>
<dbReference type="Proteomes" id="UP000242415">
    <property type="component" value="Unassembled WGS sequence"/>
</dbReference>
<dbReference type="OrthoDB" id="5244067at2"/>
<dbReference type="GO" id="GO:0004222">
    <property type="term" value="F:metalloendopeptidase activity"/>
    <property type="evidence" value="ECO:0007669"/>
    <property type="project" value="TreeGrafter"/>
</dbReference>
<feature type="transmembrane region" description="Helical" evidence="2">
    <location>
        <begin position="36"/>
        <end position="54"/>
    </location>
</feature>
<evidence type="ECO:0000259" key="3">
    <source>
        <dbReference type="Pfam" id="PF01551"/>
    </source>
</evidence>
<reference evidence="5" key="1">
    <citation type="submission" date="2016-10" db="EMBL/GenBank/DDBJ databases">
        <authorList>
            <person name="Varghese N."/>
            <person name="Submissions S."/>
        </authorList>
    </citation>
    <scope>NUCLEOTIDE SEQUENCE [LARGE SCALE GENOMIC DNA]</scope>
    <source>
        <strain evidence="5">DSM 45245</strain>
    </source>
</reference>
<dbReference type="STRING" id="405436.SAMN05444365_105252"/>
<evidence type="ECO:0000256" key="1">
    <source>
        <dbReference type="SAM" id="MobiDB-lite"/>
    </source>
</evidence>
<dbReference type="AlphaFoldDB" id="A0A1H3Q5S8"/>
<feature type="domain" description="M23ase beta-sheet core" evidence="3">
    <location>
        <begin position="118"/>
        <end position="206"/>
    </location>
</feature>
<dbReference type="EMBL" id="FNPH01000005">
    <property type="protein sequence ID" value="SDZ08737.1"/>
    <property type="molecule type" value="Genomic_DNA"/>
</dbReference>
<dbReference type="RefSeq" id="WP_091557564.1">
    <property type="nucleotide sequence ID" value="NZ_FNPH01000005.1"/>
</dbReference>
<feature type="region of interest" description="Disordered" evidence="1">
    <location>
        <begin position="58"/>
        <end position="100"/>
    </location>
</feature>
<feature type="compositionally biased region" description="Basic and acidic residues" evidence="1">
    <location>
        <begin position="63"/>
        <end position="86"/>
    </location>
</feature>
<dbReference type="CDD" id="cd12797">
    <property type="entry name" value="M23_peptidase"/>
    <property type="match status" value="1"/>
</dbReference>